<evidence type="ECO:0000256" key="1">
    <source>
        <dbReference type="SAM" id="Coils"/>
    </source>
</evidence>
<proteinExistence type="evidence at transcript level"/>
<dbReference type="PANTHER" id="PTHR47889:SF1">
    <property type="entry name" value="SPERMATOGENIC LEUCINE ZIPPER PROTEIN 1"/>
    <property type="match status" value="1"/>
</dbReference>
<dbReference type="RefSeq" id="NP_115956.3">
    <property type="nucleotide sequence ID" value="NM_032567.3"/>
</dbReference>
<name>A0A140VKA5_HUMAN</name>
<dbReference type="PANTHER" id="PTHR47889">
    <property type="entry name" value="SPERMATOGENIC LEUCINE ZIPPER PROTEIN 1"/>
    <property type="match status" value="1"/>
</dbReference>
<dbReference type="OMA" id="ECQILEQ"/>
<dbReference type="AlphaFoldDB" id="A0A140VKA5"/>
<feature type="region of interest" description="Disordered" evidence="2">
    <location>
        <begin position="1"/>
        <end position="25"/>
    </location>
</feature>
<sequence length="430" mass="49445">MASSAKSAEMPTISKTVNPTPDPHQEYLDPRITIALFEIGSHSPSSWGSLPFLKNSSHQVTEQQTAQKFNNLLKEIKDILKNMAGFEEKITEAKELFEETNITEDVSAHKENIRGLDKINEMLSTNLPVSLAPEKEDNEKKQEMILETNITEDVSAHKENIRGLDKINEMLSTNLPVSLAPEKEDNEKKQQMIMENQNSENTAQVFARDLVNRLEEKKVLNETQQSQEKAKNRLNVQEETMKIRNNMEQLLQEAEHWSKQHTELSKLIKSYQKSQKDISETLGNNGVGFQTQPNNEVSAKHELEEQVKKLSHDTYSLQLMAALLENECQILQQRVEILKELHHQKQGTLQEKPIQINYKQDKKNQKPSEAKKVEMYKQNKQAMKGTFWKKDRSCRSLDVCLNKKACNTQFNIHVARKALRGKMRSASSLR</sequence>
<evidence type="ECO:0000313" key="3">
    <source>
        <dbReference type="EMBL" id="AEE61242.1"/>
    </source>
</evidence>
<feature type="coiled-coil region" evidence="1">
    <location>
        <begin position="69"/>
        <end position="96"/>
    </location>
</feature>
<dbReference type="KEGG" id="hsa:84654"/>
<dbReference type="SMR" id="A0A140VKA5"/>
<dbReference type="ExpressionAtlas" id="A0A140VKA5">
    <property type="expression patterns" value="baseline and differential"/>
</dbReference>
<dbReference type="GO" id="GO:0003700">
    <property type="term" value="F:DNA-binding transcription factor activity"/>
    <property type="evidence" value="ECO:0007669"/>
    <property type="project" value="InterPro"/>
</dbReference>
<dbReference type="PhylomeDB" id="A0A140VKA5"/>
<dbReference type="InterPro" id="IPR042961">
    <property type="entry name" value="Spz1"/>
</dbReference>
<keyword evidence="1" id="KW-0175">Coiled coil</keyword>
<feature type="coiled-coil region" evidence="1">
    <location>
        <begin position="220"/>
        <end position="267"/>
    </location>
</feature>
<reference evidence="3" key="1">
    <citation type="submission" date="2010-03" db="EMBL/GenBank/DDBJ databases">
        <title>Human testis protein.</title>
        <authorList>
            <person name="Li J.Y."/>
        </authorList>
    </citation>
    <scope>NUCLEOTIDE SEQUENCE</scope>
</reference>
<dbReference type="VEuPathDB" id="HostDB:ENSG00000164299"/>
<organism evidence="3">
    <name type="scientific">Homo sapiens</name>
    <name type="common">Human</name>
    <dbReference type="NCBI Taxonomy" id="9606"/>
    <lineage>
        <taxon>Eukaryota</taxon>
        <taxon>Metazoa</taxon>
        <taxon>Chordata</taxon>
        <taxon>Craniata</taxon>
        <taxon>Vertebrata</taxon>
        <taxon>Euteleostomi</taxon>
        <taxon>Mammalia</taxon>
        <taxon>Eutheria</taxon>
        <taxon>Euarchontoglires</taxon>
        <taxon>Primates</taxon>
        <taxon>Haplorrhini</taxon>
        <taxon>Catarrhini</taxon>
        <taxon>Hominidae</taxon>
        <taxon>Homo</taxon>
    </lineage>
</organism>
<dbReference type="Antibodypedia" id="44374">
    <property type="antibodies" value="114 antibodies from 24 providers"/>
</dbReference>
<dbReference type="DisGeNET" id="84654"/>
<dbReference type="CTD" id="84654"/>
<protein>
    <submittedName>
        <fullName evidence="3">Testis secretory sperm-binding protein Li 232m</fullName>
    </submittedName>
</protein>
<evidence type="ECO:0000256" key="2">
    <source>
        <dbReference type="SAM" id="MobiDB-lite"/>
    </source>
</evidence>
<dbReference type="BioGRID-ORCS" id="84654">
    <property type="hits" value="9 hits in 1160 CRISPR screens"/>
</dbReference>
<accession>A0A140VKA5</accession>
<dbReference type="EMBL" id="HM005645">
    <property type="protein sequence ID" value="AEE61242.1"/>
    <property type="molecule type" value="mRNA"/>
</dbReference>
<dbReference type="OrthoDB" id="9830670at2759"/>
<dbReference type="GeneID" id="84654"/>
<dbReference type="DNASU" id="84654"/>